<gene>
    <name evidence="1" type="ORF">HPB47_014123</name>
</gene>
<protein>
    <submittedName>
        <fullName evidence="1">Uncharacterized protein</fullName>
    </submittedName>
</protein>
<sequence length="589" mass="64922">MVVNTDNSISTKLGDSIQDYEVFNFLGKGGFAQVYRARSKNCGLEVAIKMVDKSALKRMGVSSTRVQQEVAIHSRLKHPSVVELFNYFEDREYVYLVIEYCEGGELQGYLRARGGPLTEPEASRLLGEIVSGILYLHSHCILHRDLSLSNLLLTRDLHVKIADFGLATQLKGPWERHTTMCGTPNFMSPEVASRDPHGLEADVWSLGVMLHTFLLGRPPAQGCSFEVPAGLSNQARLLLVQLLQRDPRQRIPLRRIPEQAFMCQAGCPLRPLPSSLGPPKAPLNTTGLRPASLWARNMRLSILEDGQVSVEFRARNHKVTRVLRVSSDGTRVVFYKPPLGWHLSTEGVAPAPPQGAPVHSWDALPQALWAKYACAARFVSLVRQKTPKIILYAEYALCILLGSGDLEASFYSGARVVCSGNHVQLMDVGGPQRHLTLPVDPEMLPPSQCSLWQITCEYHRRCQALEAALEATDEGWNIFPAIFGRRPQDWRQQSNVKSPGSCCFSKDFGNRNFSPMGTCLTGTPVGGETAVWKSPTLEITPSTPEVTYHPRPRMLPLLTCALRLPGLPPFLPGRSASSAVGSGHASSFA</sequence>
<proteinExistence type="predicted"/>
<evidence type="ECO:0000313" key="2">
    <source>
        <dbReference type="Proteomes" id="UP000805193"/>
    </source>
</evidence>
<comment type="caution">
    <text evidence="1">The sequence shown here is derived from an EMBL/GenBank/DDBJ whole genome shotgun (WGS) entry which is preliminary data.</text>
</comment>
<keyword evidence="2" id="KW-1185">Reference proteome</keyword>
<organism evidence="1 2">
    <name type="scientific">Ixodes persulcatus</name>
    <name type="common">Taiga tick</name>
    <dbReference type="NCBI Taxonomy" id="34615"/>
    <lineage>
        <taxon>Eukaryota</taxon>
        <taxon>Metazoa</taxon>
        <taxon>Ecdysozoa</taxon>
        <taxon>Arthropoda</taxon>
        <taxon>Chelicerata</taxon>
        <taxon>Arachnida</taxon>
        <taxon>Acari</taxon>
        <taxon>Parasitiformes</taxon>
        <taxon>Ixodida</taxon>
        <taxon>Ixodoidea</taxon>
        <taxon>Ixodidae</taxon>
        <taxon>Ixodinae</taxon>
        <taxon>Ixodes</taxon>
    </lineage>
</organism>
<reference evidence="1 2" key="1">
    <citation type="journal article" date="2020" name="Cell">
        <title>Large-Scale Comparative Analyses of Tick Genomes Elucidate Their Genetic Diversity and Vector Capacities.</title>
        <authorList>
            <consortium name="Tick Genome and Microbiome Consortium (TIGMIC)"/>
            <person name="Jia N."/>
            <person name="Wang J."/>
            <person name="Shi W."/>
            <person name="Du L."/>
            <person name="Sun Y."/>
            <person name="Zhan W."/>
            <person name="Jiang J.F."/>
            <person name="Wang Q."/>
            <person name="Zhang B."/>
            <person name="Ji P."/>
            <person name="Bell-Sakyi L."/>
            <person name="Cui X.M."/>
            <person name="Yuan T.T."/>
            <person name="Jiang B.G."/>
            <person name="Yang W.F."/>
            <person name="Lam T.T."/>
            <person name="Chang Q.C."/>
            <person name="Ding S.J."/>
            <person name="Wang X.J."/>
            <person name="Zhu J.G."/>
            <person name="Ruan X.D."/>
            <person name="Zhao L."/>
            <person name="Wei J.T."/>
            <person name="Ye R.Z."/>
            <person name="Que T.C."/>
            <person name="Du C.H."/>
            <person name="Zhou Y.H."/>
            <person name="Cheng J.X."/>
            <person name="Dai P.F."/>
            <person name="Guo W.B."/>
            <person name="Han X.H."/>
            <person name="Huang E.J."/>
            <person name="Li L.F."/>
            <person name="Wei W."/>
            <person name="Gao Y.C."/>
            <person name="Liu J.Z."/>
            <person name="Shao H.Z."/>
            <person name="Wang X."/>
            <person name="Wang C.C."/>
            <person name="Yang T.C."/>
            <person name="Huo Q.B."/>
            <person name="Li W."/>
            <person name="Chen H.Y."/>
            <person name="Chen S.E."/>
            <person name="Zhou L.G."/>
            <person name="Ni X.B."/>
            <person name="Tian J.H."/>
            <person name="Sheng Y."/>
            <person name="Liu T."/>
            <person name="Pan Y.S."/>
            <person name="Xia L.Y."/>
            <person name="Li J."/>
            <person name="Zhao F."/>
            <person name="Cao W.C."/>
        </authorList>
    </citation>
    <scope>NUCLEOTIDE SEQUENCE [LARGE SCALE GENOMIC DNA]</scope>
    <source>
        <strain evidence="1">Iper-2018</strain>
    </source>
</reference>
<name>A0AC60QWP8_IXOPE</name>
<dbReference type="Proteomes" id="UP000805193">
    <property type="component" value="Unassembled WGS sequence"/>
</dbReference>
<accession>A0AC60QWP8</accession>
<evidence type="ECO:0000313" key="1">
    <source>
        <dbReference type="EMBL" id="KAG0444144.1"/>
    </source>
</evidence>
<dbReference type="EMBL" id="JABSTQ010002418">
    <property type="protein sequence ID" value="KAG0444144.1"/>
    <property type="molecule type" value="Genomic_DNA"/>
</dbReference>